<evidence type="ECO:0008006" key="3">
    <source>
        <dbReference type="Google" id="ProtNLM"/>
    </source>
</evidence>
<sequence length="81" mass="9163">MLFALQSLPALEQDGHFNFTENSDRHFCKACGSRVYGFSPKFKLYSTTVPMVPSVTYEPTLHVFCKDAAKQLPDDGLPRHQ</sequence>
<reference evidence="1 2" key="1">
    <citation type="journal article" date="2024" name="Nat. Commun.">
        <title>Phylogenomics reveals the evolutionary origins of lichenization in chlorophyte algae.</title>
        <authorList>
            <person name="Puginier C."/>
            <person name="Libourel C."/>
            <person name="Otte J."/>
            <person name="Skaloud P."/>
            <person name="Haon M."/>
            <person name="Grisel S."/>
            <person name="Petersen M."/>
            <person name="Berrin J.G."/>
            <person name="Delaux P.M."/>
            <person name="Dal Grande F."/>
            <person name="Keller J."/>
        </authorList>
    </citation>
    <scope>NUCLEOTIDE SEQUENCE [LARGE SCALE GENOMIC DNA]</scope>
    <source>
        <strain evidence="1 2">SAG 2036</strain>
    </source>
</reference>
<dbReference type="EMBL" id="JALJOQ010000009">
    <property type="protein sequence ID" value="KAK9812088.1"/>
    <property type="molecule type" value="Genomic_DNA"/>
</dbReference>
<gene>
    <name evidence="1" type="ORF">WJX73_005094</name>
</gene>
<dbReference type="Gene3D" id="3.90.1590.10">
    <property type="entry name" value="glutathione-dependent formaldehyde- activating enzyme (gfa)"/>
    <property type="match status" value="1"/>
</dbReference>
<dbReference type="SUPFAM" id="SSF51316">
    <property type="entry name" value="Mss4-like"/>
    <property type="match status" value="1"/>
</dbReference>
<dbReference type="InterPro" id="IPR011057">
    <property type="entry name" value="Mss4-like_sf"/>
</dbReference>
<keyword evidence="2" id="KW-1185">Reference proteome</keyword>
<evidence type="ECO:0000313" key="2">
    <source>
        <dbReference type="Proteomes" id="UP001465755"/>
    </source>
</evidence>
<name>A0AAW1PQ22_9CHLO</name>
<organism evidence="1 2">
    <name type="scientific">Symbiochloris irregularis</name>
    <dbReference type="NCBI Taxonomy" id="706552"/>
    <lineage>
        <taxon>Eukaryota</taxon>
        <taxon>Viridiplantae</taxon>
        <taxon>Chlorophyta</taxon>
        <taxon>core chlorophytes</taxon>
        <taxon>Trebouxiophyceae</taxon>
        <taxon>Trebouxiales</taxon>
        <taxon>Trebouxiaceae</taxon>
        <taxon>Symbiochloris</taxon>
    </lineage>
</organism>
<protein>
    <recommendedName>
        <fullName evidence="3">CENP-V/GFA domain-containing protein</fullName>
    </recommendedName>
</protein>
<dbReference type="Proteomes" id="UP001465755">
    <property type="component" value="Unassembled WGS sequence"/>
</dbReference>
<comment type="caution">
    <text evidence="1">The sequence shown here is derived from an EMBL/GenBank/DDBJ whole genome shotgun (WGS) entry which is preliminary data.</text>
</comment>
<accession>A0AAW1PQ22</accession>
<proteinExistence type="predicted"/>
<evidence type="ECO:0000313" key="1">
    <source>
        <dbReference type="EMBL" id="KAK9812088.1"/>
    </source>
</evidence>
<dbReference type="AlphaFoldDB" id="A0AAW1PQ22"/>